<dbReference type="GO" id="GO:0008728">
    <property type="term" value="F:GTP diphosphokinase activity"/>
    <property type="evidence" value="ECO:0007669"/>
    <property type="project" value="TreeGrafter"/>
</dbReference>
<dbReference type="InterPro" id="IPR006674">
    <property type="entry name" value="HD_domain"/>
</dbReference>
<proteinExistence type="inferred from homology"/>
<dbReference type="AlphaFoldDB" id="A0A1H8PP74"/>
<dbReference type="InterPro" id="IPR002912">
    <property type="entry name" value="ACT_dom"/>
</dbReference>
<dbReference type="Pfam" id="PF02824">
    <property type="entry name" value="TGS"/>
    <property type="match status" value="1"/>
</dbReference>
<dbReference type="InterPro" id="IPR045865">
    <property type="entry name" value="ACT-like_dom_sf"/>
</dbReference>
<dbReference type="Pfam" id="PF04607">
    <property type="entry name" value="RelA_SpoT"/>
    <property type="match status" value="1"/>
</dbReference>
<dbReference type="NCBIfam" id="TIGR00691">
    <property type="entry name" value="spoT_relA"/>
    <property type="match status" value="1"/>
</dbReference>
<dbReference type="EMBL" id="FOCT01000022">
    <property type="protein sequence ID" value="SEO43792.1"/>
    <property type="molecule type" value="Genomic_DNA"/>
</dbReference>
<dbReference type="InterPro" id="IPR012676">
    <property type="entry name" value="TGS-like"/>
</dbReference>
<dbReference type="CDD" id="cd04876">
    <property type="entry name" value="ACT_RelA-SpoT"/>
    <property type="match status" value="1"/>
</dbReference>
<evidence type="ECO:0000313" key="5">
    <source>
        <dbReference type="EMBL" id="SEO43792.1"/>
    </source>
</evidence>
<dbReference type="Pfam" id="PF13291">
    <property type="entry name" value="ACT_4"/>
    <property type="match status" value="1"/>
</dbReference>
<feature type="domain" description="ACT" evidence="2">
    <location>
        <begin position="642"/>
        <end position="715"/>
    </location>
</feature>
<dbReference type="InterPro" id="IPR045600">
    <property type="entry name" value="RelA/SpoT_AH_RIS"/>
</dbReference>
<dbReference type="CDD" id="cd00077">
    <property type="entry name" value="HDc"/>
    <property type="match status" value="1"/>
</dbReference>
<dbReference type="GO" id="GO:0015949">
    <property type="term" value="P:nucleobase-containing small molecule interconversion"/>
    <property type="evidence" value="ECO:0007669"/>
    <property type="project" value="UniProtKB-ARBA"/>
</dbReference>
<feature type="domain" description="HD" evidence="3">
    <location>
        <begin position="57"/>
        <end position="156"/>
    </location>
</feature>
<dbReference type="GO" id="GO:0015969">
    <property type="term" value="P:guanosine tetraphosphate metabolic process"/>
    <property type="evidence" value="ECO:0007669"/>
    <property type="project" value="InterPro"/>
</dbReference>
<dbReference type="Gene3D" id="3.30.460.10">
    <property type="entry name" value="Beta Polymerase, domain 2"/>
    <property type="match status" value="1"/>
</dbReference>
<dbReference type="GO" id="GO:0042594">
    <property type="term" value="P:response to starvation"/>
    <property type="evidence" value="ECO:0007669"/>
    <property type="project" value="TreeGrafter"/>
</dbReference>
<organism evidence="5 6">
    <name type="scientific">Nitrosospira multiformis</name>
    <dbReference type="NCBI Taxonomy" id="1231"/>
    <lineage>
        <taxon>Bacteria</taxon>
        <taxon>Pseudomonadati</taxon>
        <taxon>Pseudomonadota</taxon>
        <taxon>Betaproteobacteria</taxon>
        <taxon>Nitrosomonadales</taxon>
        <taxon>Nitrosomonadaceae</taxon>
        <taxon>Nitrosospira</taxon>
    </lineage>
</organism>
<dbReference type="SMART" id="SM00954">
    <property type="entry name" value="RelA_SpoT"/>
    <property type="match status" value="1"/>
</dbReference>
<dbReference type="InterPro" id="IPR012675">
    <property type="entry name" value="Beta-grasp_dom_sf"/>
</dbReference>
<comment type="similarity">
    <text evidence="1">Belongs to the relA/spoT family.</text>
</comment>
<dbReference type="SMART" id="SM00471">
    <property type="entry name" value="HDc"/>
    <property type="match status" value="1"/>
</dbReference>
<evidence type="ECO:0000259" key="2">
    <source>
        <dbReference type="PROSITE" id="PS51671"/>
    </source>
</evidence>
<keyword evidence="5" id="KW-0808">Transferase</keyword>
<reference evidence="5 6" key="1">
    <citation type="submission" date="2016-10" db="EMBL/GenBank/DDBJ databases">
        <authorList>
            <person name="de Groot N.N."/>
        </authorList>
    </citation>
    <scope>NUCLEOTIDE SEQUENCE [LARGE SCALE GENOMIC DNA]</scope>
    <source>
        <strain evidence="5 6">Nl18</strain>
    </source>
</reference>
<dbReference type="Proteomes" id="UP000183898">
    <property type="component" value="Unassembled WGS sequence"/>
</dbReference>
<dbReference type="SUPFAM" id="SSF55021">
    <property type="entry name" value="ACT-like"/>
    <property type="match status" value="1"/>
</dbReference>
<accession>A0A1H8PP74</accession>
<dbReference type="SUPFAM" id="SSF109604">
    <property type="entry name" value="HD-domain/PDEase-like"/>
    <property type="match status" value="1"/>
</dbReference>
<dbReference type="FunFam" id="3.30.460.10:FF:000001">
    <property type="entry name" value="GTP pyrophosphokinase RelA"/>
    <property type="match status" value="1"/>
</dbReference>
<dbReference type="CDD" id="cd05399">
    <property type="entry name" value="NT_Rel-Spo_like"/>
    <property type="match status" value="1"/>
</dbReference>
<dbReference type="InterPro" id="IPR043519">
    <property type="entry name" value="NT_sf"/>
</dbReference>
<dbReference type="PANTHER" id="PTHR21262">
    <property type="entry name" value="GUANOSINE-3',5'-BIS DIPHOSPHATE 3'-PYROPHOSPHOHYDROLASE"/>
    <property type="match status" value="1"/>
</dbReference>
<dbReference type="InterPro" id="IPR007685">
    <property type="entry name" value="RelA_SpoT"/>
</dbReference>
<dbReference type="FunFam" id="3.10.20.30:FF:000002">
    <property type="entry name" value="GTP pyrophosphokinase (RelA/SpoT)"/>
    <property type="match status" value="1"/>
</dbReference>
<evidence type="ECO:0000259" key="4">
    <source>
        <dbReference type="PROSITE" id="PS51880"/>
    </source>
</evidence>
<dbReference type="PROSITE" id="PS51880">
    <property type="entry name" value="TGS"/>
    <property type="match status" value="1"/>
</dbReference>
<evidence type="ECO:0000256" key="1">
    <source>
        <dbReference type="RuleBase" id="RU003847"/>
    </source>
</evidence>
<dbReference type="Pfam" id="PF19296">
    <property type="entry name" value="RelA_AH_RIS"/>
    <property type="match status" value="1"/>
</dbReference>
<dbReference type="GO" id="GO:0016301">
    <property type="term" value="F:kinase activity"/>
    <property type="evidence" value="ECO:0007669"/>
    <property type="project" value="UniProtKB-KW"/>
</dbReference>
<dbReference type="PROSITE" id="PS51671">
    <property type="entry name" value="ACT"/>
    <property type="match status" value="1"/>
</dbReference>
<comment type="function">
    <text evidence="1">In eubacteria ppGpp (guanosine 3'-diphosphate 5'-diphosphate) is a mediator of the stringent response that coordinates a variety of cellular activities in response to changes in nutritional abundance.</text>
</comment>
<dbReference type="GO" id="GO:0005886">
    <property type="term" value="C:plasma membrane"/>
    <property type="evidence" value="ECO:0007669"/>
    <property type="project" value="TreeGrafter"/>
</dbReference>
<name>A0A1H8PP74_9PROT</name>
<dbReference type="Gene3D" id="3.10.20.30">
    <property type="match status" value="1"/>
</dbReference>
<feature type="domain" description="TGS" evidence="4">
    <location>
        <begin position="398"/>
        <end position="459"/>
    </location>
</feature>
<dbReference type="PANTHER" id="PTHR21262:SF36">
    <property type="entry name" value="BIFUNCTIONAL (P)PPGPP SYNTHASE_HYDROLASE SPOT"/>
    <property type="match status" value="1"/>
</dbReference>
<sequence length="715" mass="79759">MQARGLSSSSATLPEASFLFHELSSYLTREDVSELQNAYLFSQSAHSGQFRQSGEPYISHPLAVASILGKLRLDSQTLAAALLHDVMEDTHVSKAEIGDRFGKSVAELVDGVSKLDKIEFQSHADAQAENFRKMLLAMARDVRVILIKLADRLHNMRTLEAMRPEKKRRIARETMEIYAPIANRLGLNNIYHELQDLSFRYLYPRRYRVLTNATRAARGNRREMVTKILDTMKQRLKTAGLDAEVTGREKQLYSIYKKMVEKHLSFSEILDIYGFRVIVKDVPSCYIALGALHSLYNPIPGKFKDYIAIPKANGYQSLHSTLWGPYGTPIEIQIRTPEMHRIAEAGVASHWLYKSSDADLNDLNMKTHQWLQSLLETMSDSTDSLEFLEHIKVDLFPGEVYVFTPQGEILALPKGSTAVDFAYAVHTDIGDCCVAAKINGENAPLRTVLRSGDRVEIVTASHAKPNPAWLNYVVTGKARSHIRRFLKTMQYDESAKLGERLLNQAFATLKVDPQTISEMQWEKLTRESGAKSRTDLLADMGLGKHLPAVIARRLAASPGESTLGASGTTDVITILGTEGMAVQFAKCCRPIPGDPVIAFIKKDQGLVIHTDDCLAVTKNKGSSDNWLDVAWGKDIDRQFEVGIKLMVANQRGVLARVAAAIADADSNIDNVAMEGDGAYTTMNFVLQVRNRHHLAQVIRSLRRIPEVAKISRVKE</sequence>
<dbReference type="InterPro" id="IPR004095">
    <property type="entry name" value="TGS"/>
</dbReference>
<dbReference type="InterPro" id="IPR033655">
    <property type="entry name" value="TGS_RelA/SpoT"/>
</dbReference>
<keyword evidence="5" id="KW-0418">Kinase</keyword>
<dbReference type="Gene3D" id="1.10.3210.10">
    <property type="entry name" value="Hypothetical protein af1432"/>
    <property type="match status" value="1"/>
</dbReference>
<dbReference type="GO" id="GO:0008893">
    <property type="term" value="F:guanosine-3',5'-bis(diphosphate) 3'-diphosphatase activity"/>
    <property type="evidence" value="ECO:0007669"/>
    <property type="project" value="TreeGrafter"/>
</dbReference>
<dbReference type="InterPro" id="IPR003607">
    <property type="entry name" value="HD/PDEase_dom"/>
</dbReference>
<dbReference type="SUPFAM" id="SSF81271">
    <property type="entry name" value="TGS-like"/>
    <property type="match status" value="1"/>
</dbReference>
<dbReference type="FunFam" id="1.10.3210.10:FF:000001">
    <property type="entry name" value="GTP pyrophosphokinase RelA"/>
    <property type="match status" value="1"/>
</dbReference>
<gene>
    <name evidence="5" type="ORF">SAMN05216404_12214</name>
</gene>
<dbReference type="InterPro" id="IPR004811">
    <property type="entry name" value="RelA/Spo_fam"/>
</dbReference>
<dbReference type="SUPFAM" id="SSF81301">
    <property type="entry name" value="Nucleotidyltransferase"/>
    <property type="match status" value="1"/>
</dbReference>
<dbReference type="PROSITE" id="PS51831">
    <property type="entry name" value="HD"/>
    <property type="match status" value="1"/>
</dbReference>
<evidence type="ECO:0000313" key="6">
    <source>
        <dbReference type="Proteomes" id="UP000183898"/>
    </source>
</evidence>
<dbReference type="Gene3D" id="3.30.70.260">
    <property type="match status" value="1"/>
</dbReference>
<dbReference type="CDD" id="cd01668">
    <property type="entry name" value="TGS_RSH"/>
    <property type="match status" value="1"/>
</dbReference>
<dbReference type="Pfam" id="PF13328">
    <property type="entry name" value="HD_4"/>
    <property type="match status" value="1"/>
</dbReference>
<protein>
    <submittedName>
        <fullName evidence="5">GTP pyrophosphokinase</fullName>
    </submittedName>
</protein>
<evidence type="ECO:0000259" key="3">
    <source>
        <dbReference type="PROSITE" id="PS51831"/>
    </source>
</evidence>